<dbReference type="PROSITE" id="PS50102">
    <property type="entry name" value="RRM"/>
    <property type="match status" value="2"/>
</dbReference>
<dbReference type="PANTHER" id="PTHR48032:SF6">
    <property type="entry name" value="RNA-BINDING (RRM_RBD_RNP MOTIFS) FAMILY PROTEIN"/>
    <property type="match status" value="1"/>
</dbReference>
<dbReference type="InterPro" id="IPR000504">
    <property type="entry name" value="RRM_dom"/>
</dbReference>
<keyword evidence="2 3" id="KW-0694">RNA-binding</keyword>
<evidence type="ECO:0000313" key="6">
    <source>
        <dbReference type="EMBL" id="CAF0969772.1"/>
    </source>
</evidence>
<feature type="domain" description="RRM" evidence="5">
    <location>
        <begin position="50"/>
        <end position="127"/>
    </location>
</feature>
<proteinExistence type="predicted"/>
<feature type="region of interest" description="Disordered" evidence="4">
    <location>
        <begin position="216"/>
        <end position="338"/>
    </location>
</feature>
<dbReference type="FunFam" id="3.30.70.330:FF:000040">
    <property type="entry name" value="Heterogeneous nuclear ribonucleoprotein A2/B1"/>
    <property type="match status" value="1"/>
</dbReference>
<evidence type="ECO:0000256" key="2">
    <source>
        <dbReference type="ARBA" id="ARBA00022884"/>
    </source>
</evidence>
<dbReference type="OrthoDB" id="1875751at2759"/>
<dbReference type="Pfam" id="PF00076">
    <property type="entry name" value="RRM_1"/>
    <property type="match status" value="2"/>
</dbReference>
<comment type="caution">
    <text evidence="6">The sequence shown here is derived from an EMBL/GenBank/DDBJ whole genome shotgun (WGS) entry which is preliminary data.</text>
</comment>
<keyword evidence="7" id="KW-1185">Reference proteome</keyword>
<accession>A0A814EIK7</accession>
<name>A0A814EIK7_9BILA</name>
<gene>
    <name evidence="6" type="ORF">OXX778_LOCUS14858</name>
</gene>
<evidence type="ECO:0000259" key="5">
    <source>
        <dbReference type="PROSITE" id="PS50102"/>
    </source>
</evidence>
<evidence type="ECO:0000256" key="4">
    <source>
        <dbReference type="SAM" id="MobiDB-lite"/>
    </source>
</evidence>
<dbReference type="InterPro" id="IPR035979">
    <property type="entry name" value="RBD_domain_sf"/>
</dbReference>
<keyword evidence="1" id="KW-0677">Repeat</keyword>
<protein>
    <recommendedName>
        <fullName evidence="5">RRM domain-containing protein</fullName>
    </recommendedName>
</protein>
<dbReference type="Proteomes" id="UP000663879">
    <property type="component" value="Unassembled WGS sequence"/>
</dbReference>
<dbReference type="EMBL" id="CAJNOC010003145">
    <property type="protein sequence ID" value="CAF0969772.1"/>
    <property type="molecule type" value="Genomic_DNA"/>
</dbReference>
<dbReference type="SMART" id="SM00360">
    <property type="entry name" value="RRM"/>
    <property type="match status" value="2"/>
</dbReference>
<organism evidence="6 7">
    <name type="scientific">Brachionus calyciflorus</name>
    <dbReference type="NCBI Taxonomy" id="104777"/>
    <lineage>
        <taxon>Eukaryota</taxon>
        <taxon>Metazoa</taxon>
        <taxon>Spiralia</taxon>
        <taxon>Gnathifera</taxon>
        <taxon>Rotifera</taxon>
        <taxon>Eurotatoria</taxon>
        <taxon>Monogononta</taxon>
        <taxon>Pseudotrocha</taxon>
        <taxon>Ploima</taxon>
        <taxon>Brachionidae</taxon>
        <taxon>Brachionus</taxon>
    </lineage>
</organism>
<dbReference type="GO" id="GO:0006417">
    <property type="term" value="P:regulation of translation"/>
    <property type="evidence" value="ECO:0007669"/>
    <property type="project" value="TreeGrafter"/>
</dbReference>
<evidence type="ECO:0000256" key="3">
    <source>
        <dbReference type="PROSITE-ProRule" id="PRU00176"/>
    </source>
</evidence>
<evidence type="ECO:0000256" key="1">
    <source>
        <dbReference type="ARBA" id="ARBA00022737"/>
    </source>
</evidence>
<dbReference type="InterPro" id="IPR012677">
    <property type="entry name" value="Nucleotide-bd_a/b_plait_sf"/>
</dbReference>
<feature type="domain" description="RRM" evidence="5">
    <location>
        <begin position="141"/>
        <end position="218"/>
    </location>
</feature>
<dbReference type="GO" id="GO:0003729">
    <property type="term" value="F:mRNA binding"/>
    <property type="evidence" value="ECO:0007669"/>
    <property type="project" value="TreeGrafter"/>
</dbReference>
<dbReference type="AlphaFoldDB" id="A0A814EIK7"/>
<sequence>MDFQSENFDYQQQSQFDTNFQDLSQNGDFTNFANNSQPVQNEPLEAEQFRKVFIGGLNFKTDEETFKAYFSKYGQLVDFVVMKDKETGKSRGFGFVTYGSSAQVDELMKNRPHMLDGRQLETKRATPREDSGKHEVQASVKKLFVGGVRDNITDDDLRNYFSNYGNITDCVVMKDKEKNTARGFGFVTFDDYDPVDKIILEKHHQINGINLKCQKALPKDGSQGQNSRGGGGGGYMGGRGGGNGGGRGGFHMPQNPQFNNNMNNNFGNYNQAPMNNARRGGSGGPMRGGSRFSDRSQGPYGGQNGNRGGRGGGQRGGYRNGNLGQRGGGRGGHNNQQF</sequence>
<dbReference type="PANTHER" id="PTHR48032">
    <property type="entry name" value="RNA-BINDING PROTEIN MUSASHI HOMOLOG RBP6"/>
    <property type="match status" value="1"/>
</dbReference>
<feature type="compositionally biased region" description="Gly residues" evidence="4">
    <location>
        <begin position="299"/>
        <end position="332"/>
    </location>
</feature>
<feature type="compositionally biased region" description="Low complexity" evidence="4">
    <location>
        <begin position="252"/>
        <end position="270"/>
    </location>
</feature>
<evidence type="ECO:0000313" key="7">
    <source>
        <dbReference type="Proteomes" id="UP000663879"/>
    </source>
</evidence>
<dbReference type="Gene3D" id="3.30.70.330">
    <property type="match status" value="2"/>
</dbReference>
<feature type="compositionally biased region" description="Gly residues" evidence="4">
    <location>
        <begin position="227"/>
        <end position="249"/>
    </location>
</feature>
<dbReference type="SUPFAM" id="SSF54928">
    <property type="entry name" value="RNA-binding domain, RBD"/>
    <property type="match status" value="2"/>
</dbReference>
<reference evidence="6" key="1">
    <citation type="submission" date="2021-02" db="EMBL/GenBank/DDBJ databases">
        <authorList>
            <person name="Nowell W R."/>
        </authorList>
    </citation>
    <scope>NUCLEOTIDE SEQUENCE</scope>
    <source>
        <strain evidence="6">Ploen Becks lab</strain>
    </source>
</reference>